<dbReference type="PATRIC" id="fig|405444.3.peg.3101"/>
<dbReference type="Gene3D" id="2.170.130.10">
    <property type="entry name" value="TonB-dependent receptor, plug domain"/>
    <property type="match status" value="1"/>
</dbReference>
<comment type="subcellular location">
    <subcellularLocation>
        <location evidence="1 14">Cell outer membrane</location>
        <topology evidence="1 14">Multi-pass membrane protein</topology>
    </subcellularLocation>
</comment>
<evidence type="ECO:0000313" key="19">
    <source>
        <dbReference type="EMBL" id="KRG65764.1"/>
    </source>
</evidence>
<evidence type="ECO:0000256" key="2">
    <source>
        <dbReference type="ARBA" id="ARBA00009810"/>
    </source>
</evidence>
<accession>A0A0R0CJI2</accession>
<comment type="similarity">
    <text evidence="2 14 15">Belongs to the TonB-dependent receptor family.</text>
</comment>
<evidence type="ECO:0000256" key="6">
    <source>
        <dbReference type="ARBA" id="ARBA00022692"/>
    </source>
</evidence>
<dbReference type="GO" id="GO:0009279">
    <property type="term" value="C:cell outer membrane"/>
    <property type="evidence" value="ECO:0007669"/>
    <property type="project" value="UniProtKB-SubCell"/>
</dbReference>
<dbReference type="GO" id="GO:0015344">
    <property type="term" value="F:siderophore uptake transmembrane transporter activity"/>
    <property type="evidence" value="ECO:0007669"/>
    <property type="project" value="TreeGrafter"/>
</dbReference>
<dbReference type="InterPro" id="IPR036942">
    <property type="entry name" value="Beta-barrel_TonB_sf"/>
</dbReference>
<evidence type="ECO:0000256" key="3">
    <source>
        <dbReference type="ARBA" id="ARBA00022448"/>
    </source>
</evidence>
<dbReference type="AlphaFoldDB" id="A0A0R0CJI2"/>
<evidence type="ECO:0000259" key="17">
    <source>
        <dbReference type="Pfam" id="PF00593"/>
    </source>
</evidence>
<feature type="domain" description="TonB-dependent receptor plug" evidence="18">
    <location>
        <begin position="56"/>
        <end position="156"/>
    </location>
</feature>
<evidence type="ECO:0000256" key="10">
    <source>
        <dbReference type="ARBA" id="ARBA00023077"/>
    </source>
</evidence>
<organism evidence="19 20">
    <name type="scientific">Stenotrophomonas humi</name>
    <dbReference type="NCBI Taxonomy" id="405444"/>
    <lineage>
        <taxon>Bacteria</taxon>
        <taxon>Pseudomonadati</taxon>
        <taxon>Pseudomonadota</taxon>
        <taxon>Gammaproteobacteria</taxon>
        <taxon>Lysobacterales</taxon>
        <taxon>Lysobacteraceae</taxon>
        <taxon>Stenotrophomonas</taxon>
    </lineage>
</organism>
<dbReference type="Pfam" id="PF00593">
    <property type="entry name" value="TonB_dep_Rec_b-barrel"/>
    <property type="match status" value="1"/>
</dbReference>
<evidence type="ECO:0000256" key="7">
    <source>
        <dbReference type="ARBA" id="ARBA00022729"/>
    </source>
</evidence>
<evidence type="ECO:0000256" key="14">
    <source>
        <dbReference type="PROSITE-ProRule" id="PRU01360"/>
    </source>
</evidence>
<evidence type="ECO:0000256" key="16">
    <source>
        <dbReference type="SAM" id="SignalP"/>
    </source>
</evidence>
<dbReference type="EMBL" id="LDJI01000005">
    <property type="protein sequence ID" value="KRG65764.1"/>
    <property type="molecule type" value="Genomic_DNA"/>
</dbReference>
<evidence type="ECO:0000256" key="11">
    <source>
        <dbReference type="ARBA" id="ARBA00023136"/>
    </source>
</evidence>
<reference evidence="19 20" key="1">
    <citation type="submission" date="2015-05" db="EMBL/GenBank/DDBJ databases">
        <title>Genome sequencing and analysis of members of genus Stenotrophomonas.</title>
        <authorList>
            <person name="Patil P.P."/>
            <person name="Midha S."/>
            <person name="Patil P.B."/>
        </authorList>
    </citation>
    <scope>NUCLEOTIDE SEQUENCE [LARGE SCALE GENOMIC DNA]</scope>
    <source>
        <strain evidence="19 20">DSM 18929</strain>
    </source>
</reference>
<feature type="chain" id="PRO_5006394286" evidence="16">
    <location>
        <begin position="28"/>
        <end position="698"/>
    </location>
</feature>
<feature type="domain" description="TonB-dependent receptor-like beta-barrel" evidence="17">
    <location>
        <begin position="230"/>
        <end position="667"/>
    </location>
</feature>
<keyword evidence="12 19" id="KW-0675">Receptor</keyword>
<dbReference type="GO" id="GO:0015891">
    <property type="term" value="P:siderophore transport"/>
    <property type="evidence" value="ECO:0007669"/>
    <property type="project" value="InterPro"/>
</dbReference>
<evidence type="ECO:0000256" key="1">
    <source>
        <dbReference type="ARBA" id="ARBA00004571"/>
    </source>
</evidence>
<dbReference type="Gene3D" id="2.40.170.20">
    <property type="entry name" value="TonB-dependent receptor, beta-barrel domain"/>
    <property type="match status" value="1"/>
</dbReference>
<feature type="signal peptide" evidence="16">
    <location>
        <begin position="1"/>
        <end position="27"/>
    </location>
</feature>
<keyword evidence="11 14" id="KW-0472">Membrane</keyword>
<dbReference type="SUPFAM" id="SSF56935">
    <property type="entry name" value="Porins"/>
    <property type="match status" value="1"/>
</dbReference>
<evidence type="ECO:0000256" key="15">
    <source>
        <dbReference type="RuleBase" id="RU003357"/>
    </source>
</evidence>
<dbReference type="InterPro" id="IPR012910">
    <property type="entry name" value="Plug_dom"/>
</dbReference>
<dbReference type="PROSITE" id="PS52016">
    <property type="entry name" value="TONB_DEPENDENT_REC_3"/>
    <property type="match status" value="1"/>
</dbReference>
<gene>
    <name evidence="19" type="ORF">ABB26_02670</name>
</gene>
<keyword evidence="4 14" id="KW-1134">Transmembrane beta strand</keyword>
<dbReference type="NCBIfam" id="TIGR01783">
    <property type="entry name" value="TonB-siderophor"/>
    <property type="match status" value="1"/>
</dbReference>
<evidence type="ECO:0000256" key="4">
    <source>
        <dbReference type="ARBA" id="ARBA00022452"/>
    </source>
</evidence>
<sequence length="698" mass="75861">MPASLQSRRPLLALAIATALAAPLAQAQDSPEARTLDAVSVVAERASTATKTDTPLTQTPQAISVVTSSLFTDRGAHNLQETLRYSAGVTADAWGLDTRSDGSTVRGLDPVQYLDGMRRSYGFSPMARTEVYGLERVEVLRGPSSVLYGAGATGGIINAMTKRPTFGDIGGEVGVQLGNFDRKQFQGDVGGVLNDAGTVAGRVVGVVRDAGMQTDFVDDDRIYIAPSISWRGERSNLTVLASYQRDQTASSQQFLPVAATLNAPVGRPRLDPSTFLGDPDFDKLDSRVYSVSALFDHAFNDSISLRASVRYLDGKTTFQELFPDSYSNPTNPFIDADGRVLARNAYGIKPDVRVLTSDTALQFDFATGAFQHLLLAGVDYNDYREESSSVDATATPIDIYAPVSGGVIVNGWNRLPTQRNTQIGVYVQNQIRWAERVSLVLGARRDHARSKTEGLPSQTDNATTYRAGLIGDIGAGFSPYISYSESFLPVTGQDLYGRAFKPMQGRQSEAGVKWQPARNMLVTASVYRITETNRQTNDPDNVLNVVQTGEIESKGVELEGQFSFANDLTLTAAYARNKAEVTKSNFAMEVGQRLNDTPQELSSLWVAKGFQLDDDARLRVGVGGRYVGNTQSLGYGGFIRTPSYTLVDALMEVQVTDWTMALNITNLSNKQYFAPCRNFGDCFSGNPRTVTGTISYRF</sequence>
<keyword evidence="3 14" id="KW-0813">Transport</keyword>
<keyword evidence="20" id="KW-1185">Reference proteome</keyword>
<dbReference type="PANTHER" id="PTHR32552:SF68">
    <property type="entry name" value="FERRICHROME OUTER MEMBRANE TRANSPORTER_PHAGE RECEPTOR"/>
    <property type="match status" value="1"/>
</dbReference>
<dbReference type="RefSeq" id="WP_057632038.1">
    <property type="nucleotide sequence ID" value="NZ_LDJI01000005.1"/>
</dbReference>
<protein>
    <submittedName>
        <fullName evidence="19">TonB-dependent receptor</fullName>
    </submittedName>
</protein>
<keyword evidence="5" id="KW-0410">Iron transport</keyword>
<keyword evidence="6 14" id="KW-0812">Transmembrane</keyword>
<dbReference type="InterPro" id="IPR006311">
    <property type="entry name" value="TAT_signal"/>
</dbReference>
<comment type="caution">
    <text evidence="19">The sequence shown here is derived from an EMBL/GenBank/DDBJ whole genome shotgun (WGS) entry which is preliminary data.</text>
</comment>
<dbReference type="CDD" id="cd01347">
    <property type="entry name" value="ligand_gated_channel"/>
    <property type="match status" value="1"/>
</dbReference>
<dbReference type="InterPro" id="IPR000531">
    <property type="entry name" value="Beta-barrel_TonB"/>
</dbReference>
<proteinExistence type="inferred from homology"/>
<name>A0A0R0CJI2_9GAMM</name>
<evidence type="ECO:0000256" key="9">
    <source>
        <dbReference type="ARBA" id="ARBA00023065"/>
    </source>
</evidence>
<keyword evidence="13 14" id="KW-0998">Cell outer membrane</keyword>
<dbReference type="InterPro" id="IPR039426">
    <property type="entry name" value="TonB-dep_rcpt-like"/>
</dbReference>
<dbReference type="OrthoDB" id="127311at2"/>
<dbReference type="InterPro" id="IPR037066">
    <property type="entry name" value="Plug_dom_sf"/>
</dbReference>
<dbReference type="PANTHER" id="PTHR32552">
    <property type="entry name" value="FERRICHROME IRON RECEPTOR-RELATED"/>
    <property type="match status" value="1"/>
</dbReference>
<dbReference type="FunFam" id="2.170.130.10:FF:000001">
    <property type="entry name" value="Catecholate siderophore TonB-dependent receptor"/>
    <property type="match status" value="1"/>
</dbReference>
<keyword evidence="8" id="KW-0408">Iron</keyword>
<dbReference type="Pfam" id="PF07715">
    <property type="entry name" value="Plug"/>
    <property type="match status" value="1"/>
</dbReference>
<evidence type="ECO:0000256" key="8">
    <source>
        <dbReference type="ARBA" id="ARBA00023004"/>
    </source>
</evidence>
<evidence type="ECO:0000313" key="20">
    <source>
        <dbReference type="Proteomes" id="UP000050864"/>
    </source>
</evidence>
<keyword evidence="7 16" id="KW-0732">Signal</keyword>
<evidence type="ECO:0000256" key="12">
    <source>
        <dbReference type="ARBA" id="ARBA00023170"/>
    </source>
</evidence>
<dbReference type="InterPro" id="IPR010105">
    <property type="entry name" value="TonB_sidphr_rcpt"/>
</dbReference>
<dbReference type="STRING" id="405444.ABB26_02670"/>
<keyword evidence="9" id="KW-0406">Ion transport</keyword>
<dbReference type="GO" id="GO:0038023">
    <property type="term" value="F:signaling receptor activity"/>
    <property type="evidence" value="ECO:0007669"/>
    <property type="project" value="InterPro"/>
</dbReference>
<dbReference type="Proteomes" id="UP000050864">
    <property type="component" value="Unassembled WGS sequence"/>
</dbReference>
<keyword evidence="10 15" id="KW-0798">TonB box</keyword>
<evidence type="ECO:0000256" key="13">
    <source>
        <dbReference type="ARBA" id="ARBA00023237"/>
    </source>
</evidence>
<dbReference type="PROSITE" id="PS51318">
    <property type="entry name" value="TAT"/>
    <property type="match status" value="1"/>
</dbReference>
<evidence type="ECO:0000256" key="5">
    <source>
        <dbReference type="ARBA" id="ARBA00022496"/>
    </source>
</evidence>
<evidence type="ECO:0000259" key="18">
    <source>
        <dbReference type="Pfam" id="PF07715"/>
    </source>
</evidence>